<dbReference type="PANTHER" id="PTHR43004">
    <property type="entry name" value="TRK SYSTEM POTASSIUM UPTAKE PROTEIN"/>
    <property type="match status" value="1"/>
</dbReference>
<feature type="domain" description="FAD-binding" evidence="4">
    <location>
        <begin position="8"/>
        <end position="366"/>
    </location>
</feature>
<keyword evidence="2" id="KW-0285">Flavoprotein</keyword>
<dbReference type="SUPFAM" id="SSF51905">
    <property type="entry name" value="FAD/NAD(P)-binding domain"/>
    <property type="match status" value="1"/>
</dbReference>
<dbReference type="GO" id="GO:0016709">
    <property type="term" value="F:oxidoreductase activity, acting on paired donors, with incorporation or reduction of molecular oxygen, NAD(P)H as one donor, and incorporation of one atom of oxygen"/>
    <property type="evidence" value="ECO:0007669"/>
    <property type="project" value="UniProtKB-ARBA"/>
</dbReference>
<evidence type="ECO:0000259" key="4">
    <source>
        <dbReference type="Pfam" id="PF01494"/>
    </source>
</evidence>
<dbReference type="InterPro" id="IPR050641">
    <property type="entry name" value="RIFMO-like"/>
</dbReference>
<reference evidence="5 6" key="1">
    <citation type="submission" date="2020-03" db="EMBL/GenBank/DDBJ databases">
        <title>Bradyrhizobium diversity isolated from nodules of Muelleranthus trifoliolatus.</title>
        <authorList>
            <person name="Klepa M."/>
            <person name="Helene L."/>
            <person name="Hungria M."/>
        </authorList>
    </citation>
    <scope>NUCLEOTIDE SEQUENCE [LARGE SCALE GENOMIC DNA]</scope>
    <source>
        <strain evidence="5 6">WSM 1744</strain>
    </source>
</reference>
<evidence type="ECO:0000313" key="5">
    <source>
        <dbReference type="EMBL" id="NOJ45901.1"/>
    </source>
</evidence>
<dbReference type="Gene3D" id="3.30.9.10">
    <property type="entry name" value="D-Amino Acid Oxidase, subunit A, domain 2"/>
    <property type="match status" value="1"/>
</dbReference>
<keyword evidence="6" id="KW-1185">Reference proteome</keyword>
<evidence type="ECO:0000313" key="6">
    <source>
        <dbReference type="Proteomes" id="UP000528734"/>
    </source>
</evidence>
<keyword evidence="3" id="KW-0274">FAD</keyword>
<dbReference type="PRINTS" id="PR00420">
    <property type="entry name" value="RNGMNOXGNASE"/>
</dbReference>
<comment type="cofactor">
    <cofactor evidence="1">
        <name>FAD</name>
        <dbReference type="ChEBI" id="CHEBI:57692"/>
    </cofactor>
</comment>
<evidence type="ECO:0000256" key="2">
    <source>
        <dbReference type="ARBA" id="ARBA00022630"/>
    </source>
</evidence>
<sequence>MLAEAASFDVLIVGAGPVGLTLALDLASRGIDVAILERRPAGEPPSVKCNHVSARSMEIFRRLKVSQDLRNAGLPEDYPNDVSYRTTTLGIEIARIKIPARKYRYSDKSGPDGWWPTPEPPHRINQIFLEPILFQRAASTDGITIFSETTYSEFREDQSGITAFATSLSGDERQFRAKFLVGCDGGSSVVRKQIGATFKGDPVVQRVQSTYIEAPDLIGRMTVPPAWAMFSLNPRRSGNVYAIDGKERWLVHNYLKPDETDFDSVDRHASIRRILGVGPDFQYTVLKKEDWIGRRLVADRFRQGRAFICGDAGHIWVPYAGYGMNAGIADAENLAWLLAAHLKGWASDAILDAYEAERMPITAQVSYFAMNHAHAMFEQRSAVPDDIEASGQRGDQLREALGKAAYELNVQQYCCAGLNFGYFYANSPIIAYDGATAPEYTMGSFTPSTVPGARLPHFWLSEGESVYDRLGPYYTLLRSDPKVEVTPLLKSAEAHNVPLALLDIGEPSELDYKLIVVRSDRHVAWRSNTSPADSSGLIRTLAAST</sequence>
<dbReference type="Proteomes" id="UP000528734">
    <property type="component" value="Unassembled WGS sequence"/>
</dbReference>
<dbReference type="InterPro" id="IPR002938">
    <property type="entry name" value="FAD-bd"/>
</dbReference>
<gene>
    <name evidence="5" type="ORF">HCN50_06475</name>
</gene>
<organism evidence="5 6">
    <name type="scientific">Bradyrhizobium archetypum</name>
    <dbReference type="NCBI Taxonomy" id="2721160"/>
    <lineage>
        <taxon>Bacteria</taxon>
        <taxon>Pseudomonadati</taxon>
        <taxon>Pseudomonadota</taxon>
        <taxon>Alphaproteobacteria</taxon>
        <taxon>Hyphomicrobiales</taxon>
        <taxon>Nitrobacteraceae</taxon>
        <taxon>Bradyrhizobium</taxon>
    </lineage>
</organism>
<dbReference type="PANTHER" id="PTHR43004:SF19">
    <property type="entry name" value="BINDING MONOOXYGENASE, PUTATIVE (JCVI)-RELATED"/>
    <property type="match status" value="1"/>
</dbReference>
<dbReference type="AlphaFoldDB" id="A0A7Y4M0Z5"/>
<accession>A0A7Y4M0Z5</accession>
<name>A0A7Y4M0Z5_9BRAD</name>
<dbReference type="Pfam" id="PF01494">
    <property type="entry name" value="FAD_binding_3"/>
    <property type="match status" value="1"/>
</dbReference>
<evidence type="ECO:0000256" key="3">
    <source>
        <dbReference type="ARBA" id="ARBA00022827"/>
    </source>
</evidence>
<dbReference type="Gene3D" id="3.50.50.60">
    <property type="entry name" value="FAD/NAD(P)-binding domain"/>
    <property type="match status" value="1"/>
</dbReference>
<dbReference type="Gene3D" id="3.40.30.120">
    <property type="match status" value="1"/>
</dbReference>
<dbReference type="EMBL" id="JAAVLW010000002">
    <property type="protein sequence ID" value="NOJ45901.1"/>
    <property type="molecule type" value="Genomic_DNA"/>
</dbReference>
<proteinExistence type="predicted"/>
<dbReference type="NCBIfam" id="NF004780">
    <property type="entry name" value="PRK06126.1"/>
    <property type="match status" value="1"/>
</dbReference>
<comment type="caution">
    <text evidence="5">The sequence shown here is derived from an EMBL/GenBank/DDBJ whole genome shotgun (WGS) entry which is preliminary data.</text>
</comment>
<dbReference type="RefSeq" id="WP_171708792.1">
    <property type="nucleotide sequence ID" value="NZ_JAAVLW010000002.1"/>
</dbReference>
<evidence type="ECO:0000256" key="1">
    <source>
        <dbReference type="ARBA" id="ARBA00001974"/>
    </source>
</evidence>
<dbReference type="GO" id="GO:0071949">
    <property type="term" value="F:FAD binding"/>
    <property type="evidence" value="ECO:0007669"/>
    <property type="project" value="InterPro"/>
</dbReference>
<dbReference type="InterPro" id="IPR036188">
    <property type="entry name" value="FAD/NAD-bd_sf"/>
</dbReference>
<protein>
    <submittedName>
        <fullName evidence="5">FAD-dependent oxidoreductase</fullName>
    </submittedName>
</protein>